<dbReference type="KEGG" id="mmt:Metme_2422"/>
<sequence>MDNAQGLKRKPQTLNKAVKPAPEKPVARAADKKTPGYLQAKMKVSQPGDTHEQQADQVAERVSRAAKPAASAEKNSVQRATLQPGEDLGDAQQTLSRKPAAEDKKPASTLSRKTDDKLDKKEDKPNLQAEGDAPQIDPATEQHIDNLRGKGEPLPDAVKQDMQQQLQADFSGVRIHTGGEAAALTAGINARAFTVGHDIVFGTGEYAPDSAEGRKLLAHELTHVVQQNGSIGLVQREVTDTAAGARFGEKKTGFIEFPSLAVPSELLSAYTSRAPFIHHKAYSRARNDQTEVWRDGIGVQTTRDKLQAIAGRRLGAGTTPSCYLFEVPSAHDYPRASEGRGRSTEFLNGSSLEECARQAAIPRWDKTGNPHASTSSNRRAMGSYDVDHMLEQRFGARLPTGDFSLRDDVHVMANFFLLDGNINRNVKVRNLDQAIDSALDRFRQNNSDTYDGKAFSEWSNAQLKSRLSLKFMNATAGEAIGASGNNVWSQTDIESGEHINALQPDAGATARIFYRTPADLDAQVPANKRMILFGTRRQTIDPNRQNEYRDMLAPFRLTKIDNVDNDDLLRFNIRLPDDSPHFAGKNIDEPLVIKSLEGSERVGLAPMARFPLLMGLHRLADGESSSVLEHKQASPISIDHWEIDPAQGLIVQGQILPSLPLLQDSSIDFELSGRDITFSKTFSINDIAAPPPLQVSECSLTVSAGTRGLAVEGQVDFAVEQLGSGYLRGRLGSDRHLGVEGAFNFNSEIFDPAQVTLGYVDNAFYGEGRIGIPGSKVPGIRNATIAVSFNEQGFSASGDAELDIPGVERGSMNVSYSEQDGFMVGGSFGLSSDIPGIRSGQVSVELTRSAEGAYGISASGEAVPDIPGFDSRLAIRYDNGAIIIEGHAQFQRGMLAGEATVGATNRALDNAGQPTGEATETMIMYGSGSATLQIAPWLQGTVGIAFAPNGEVTVVGEIGLPSAVELLPRKQVERNLFSVGTSIPIVPGIVARIAGGADAVAGFGPGQLDQMNLRVEYNPSHEENTHISGGAHLNVPADAGVRLFVRAGIGLGIPGASATGGLEIGGQLGIAGAAEASVNFDWTPTTGLEINAEGYIHAQPRFVFDISGYVEVEALWVTVYEQRWNFASFEYGSDLTFGVRFPIHYREGQPFDIALSDVQFETPNIDTDDILSGLIDRIA</sequence>
<protein>
    <recommendedName>
        <fullName evidence="2">eCIS core domain-containing protein</fullName>
    </recommendedName>
</protein>
<dbReference type="Pfam" id="PF13699">
    <property type="entry name" value="eCIS_core"/>
    <property type="match status" value="1"/>
</dbReference>
<reference evidence="4" key="3">
    <citation type="submission" date="2011-05" db="EMBL/GenBank/DDBJ databases">
        <title>Complete sequence of Methylomonas methanica MC09.</title>
        <authorList>
            <consortium name="US DOE Joint Genome Institute"/>
            <person name="Lucas S."/>
            <person name="Han J."/>
            <person name="Lapidus A."/>
            <person name="Cheng J.-F."/>
            <person name="Goodwin L."/>
            <person name="Pitluck S."/>
            <person name="Peters L."/>
            <person name="Mikhailova N."/>
            <person name="Teshima H."/>
            <person name="Han C."/>
            <person name="Tapia R."/>
            <person name="Land M."/>
            <person name="Hauser L."/>
            <person name="Kyrpides N."/>
            <person name="Ivanova N."/>
            <person name="Pagani I."/>
            <person name="Stein L."/>
            <person name="Woyke T."/>
        </authorList>
    </citation>
    <scope>NUCLEOTIDE SEQUENCE [LARGE SCALE GENOMIC DNA]</scope>
    <source>
        <strain evidence="4">MC09</strain>
    </source>
</reference>
<dbReference type="EMBL" id="CP002738">
    <property type="protein sequence ID" value="AEG00820.1"/>
    <property type="molecule type" value="Genomic_DNA"/>
</dbReference>
<keyword evidence="4" id="KW-1185">Reference proteome</keyword>
<dbReference type="STRING" id="857087.Metme_2422"/>
<evidence type="ECO:0000259" key="2">
    <source>
        <dbReference type="Pfam" id="PF13699"/>
    </source>
</evidence>
<reference key="2">
    <citation type="submission" date="2011-05" db="EMBL/GenBank/DDBJ databases">
        <title>Complete genome sequence of the aerobic marine methanotroph Methylomonas methanica MC09.</title>
        <authorList>
            <person name="Boden R."/>
            <person name="Cunliffe M."/>
            <person name="Scanlan J."/>
            <person name="Moussard H."/>
            <person name="Kits K.D."/>
            <person name="Klotz M."/>
            <person name="Jetten M."/>
            <person name="Vuilleumier S."/>
            <person name="Han J."/>
            <person name="Peters L."/>
            <person name="Mikhailova N."/>
            <person name="Teshima H."/>
            <person name="Tapia R."/>
            <person name="Kyrpides N."/>
            <person name="Ivanova N."/>
            <person name="Pagani I."/>
            <person name="Cheng J.-F."/>
            <person name="Goodwin L."/>
            <person name="Han C."/>
            <person name="Hauser L."/>
            <person name="Land M."/>
            <person name="Lapidus A."/>
            <person name="Lucas S."/>
            <person name="Pitluck S."/>
            <person name="Woyke T."/>
            <person name="Stein L.Y."/>
            <person name="Murrell C."/>
        </authorList>
    </citation>
    <scope>NUCLEOTIDE SEQUENCE</scope>
    <source>
        <strain>MC09</strain>
    </source>
</reference>
<evidence type="ECO:0000313" key="4">
    <source>
        <dbReference type="Proteomes" id="UP000008888"/>
    </source>
</evidence>
<dbReference type="InterPro" id="IPR025295">
    <property type="entry name" value="eCIS_core_dom"/>
</dbReference>
<feature type="compositionally biased region" description="Basic and acidic residues" evidence="1">
    <location>
        <begin position="99"/>
        <end position="125"/>
    </location>
</feature>
<feature type="region of interest" description="Disordered" evidence="1">
    <location>
        <begin position="1"/>
        <end position="138"/>
    </location>
</feature>
<organism evidence="3 4">
    <name type="scientific">Methylomonas methanica (strain DSM 25384 / MC09)</name>
    <dbReference type="NCBI Taxonomy" id="857087"/>
    <lineage>
        <taxon>Bacteria</taxon>
        <taxon>Pseudomonadati</taxon>
        <taxon>Pseudomonadota</taxon>
        <taxon>Gammaproteobacteria</taxon>
        <taxon>Methylococcales</taxon>
        <taxon>Methylococcaceae</taxon>
        <taxon>Methylomonas</taxon>
    </lineage>
</organism>
<proteinExistence type="predicted"/>
<name>F9ZW16_METMM</name>
<evidence type="ECO:0000256" key="1">
    <source>
        <dbReference type="SAM" id="MobiDB-lite"/>
    </source>
</evidence>
<evidence type="ECO:0000313" key="3">
    <source>
        <dbReference type="EMBL" id="AEG00820.1"/>
    </source>
</evidence>
<reference evidence="3 4" key="1">
    <citation type="journal article" date="2011" name="J. Bacteriol.">
        <title>Complete Genome Sequence of the Aerobic Marine Methanotroph Methylomonas methanica MC09.</title>
        <authorList>
            <person name="Boden R."/>
            <person name="Cunliffe M."/>
            <person name="Scanlan J."/>
            <person name="Moussard H."/>
            <person name="Kits K.D."/>
            <person name="Klotz M.G."/>
            <person name="Jetten M.S."/>
            <person name="Vuilleumier S."/>
            <person name="Han J."/>
            <person name="Peters L."/>
            <person name="Mikhailova N."/>
            <person name="Teshima H."/>
            <person name="Tapia R."/>
            <person name="Kyrpides N."/>
            <person name="Ivanova N."/>
            <person name="Pagani I."/>
            <person name="Cheng J.F."/>
            <person name="Goodwin L."/>
            <person name="Han C."/>
            <person name="Hauser L."/>
            <person name="Land M.L."/>
            <person name="Lapidus A."/>
            <person name="Lucas S."/>
            <person name="Pitluck S."/>
            <person name="Woyke T."/>
            <person name="Stein L."/>
            <person name="Murrell J.C."/>
        </authorList>
    </citation>
    <scope>NUCLEOTIDE SEQUENCE [LARGE SCALE GENOMIC DNA]</scope>
    <source>
        <strain evidence="3 4">MC09</strain>
    </source>
</reference>
<feature type="compositionally biased region" description="Basic and acidic residues" evidence="1">
    <location>
        <begin position="49"/>
        <end position="63"/>
    </location>
</feature>
<dbReference type="Proteomes" id="UP000008888">
    <property type="component" value="Chromosome"/>
</dbReference>
<gene>
    <name evidence="3" type="ordered locus">Metme_2422</name>
</gene>
<accession>F9ZW16</accession>
<dbReference type="eggNOG" id="COG3064">
    <property type="taxonomic scope" value="Bacteria"/>
</dbReference>
<dbReference type="OrthoDB" id="292792at2"/>
<feature type="domain" description="eCIS core" evidence="2">
    <location>
        <begin position="153"/>
        <end position="229"/>
    </location>
</feature>
<dbReference type="AlphaFoldDB" id="F9ZW16"/>
<feature type="compositionally biased region" description="Basic and acidic residues" evidence="1">
    <location>
        <begin position="21"/>
        <end position="34"/>
    </location>
</feature>
<dbReference type="HOGENOM" id="CLU_285281_0_0_6"/>